<evidence type="ECO:0000313" key="3">
    <source>
        <dbReference type="Proteomes" id="UP000799423"/>
    </source>
</evidence>
<feature type="transmembrane region" description="Helical" evidence="1">
    <location>
        <begin position="35"/>
        <end position="54"/>
    </location>
</feature>
<keyword evidence="1" id="KW-1133">Transmembrane helix</keyword>
<keyword evidence="3" id="KW-1185">Reference proteome</keyword>
<sequence>MSWTLAAILSHLSWPPVPIRYTRRQAEVRMLIPPATWLTLAIVGSVCISNFLGWKKS</sequence>
<gene>
    <name evidence="2" type="ORF">T440DRAFT_472122</name>
</gene>
<reference evidence="2" key="1">
    <citation type="submission" date="2020-01" db="EMBL/GenBank/DDBJ databases">
        <authorList>
            <consortium name="DOE Joint Genome Institute"/>
            <person name="Haridas S."/>
            <person name="Albert R."/>
            <person name="Binder M."/>
            <person name="Bloem J."/>
            <person name="Labutti K."/>
            <person name="Salamov A."/>
            <person name="Andreopoulos B."/>
            <person name="Baker S.E."/>
            <person name="Barry K."/>
            <person name="Bills G."/>
            <person name="Bluhm B.H."/>
            <person name="Cannon C."/>
            <person name="Castanera R."/>
            <person name="Culley D.E."/>
            <person name="Daum C."/>
            <person name="Ezra D."/>
            <person name="Gonzalez J.B."/>
            <person name="Henrissat B."/>
            <person name="Kuo A."/>
            <person name="Liang C."/>
            <person name="Lipzen A."/>
            <person name="Lutzoni F."/>
            <person name="Magnuson J."/>
            <person name="Mondo S."/>
            <person name="Nolan M."/>
            <person name="Ohm R."/>
            <person name="Pangilinan J."/>
            <person name="Park H.-J."/>
            <person name="Ramirez L."/>
            <person name="Alfaro M."/>
            <person name="Sun H."/>
            <person name="Tritt A."/>
            <person name="Yoshinaga Y."/>
            <person name="Zwiers L.-H."/>
            <person name="Turgeon B.G."/>
            <person name="Goodwin S.B."/>
            <person name="Spatafora J.W."/>
            <person name="Crous P.W."/>
            <person name="Grigoriev I.V."/>
        </authorList>
    </citation>
    <scope>NUCLEOTIDE SEQUENCE</scope>
    <source>
        <strain evidence="2">IPT5</strain>
    </source>
</reference>
<protein>
    <submittedName>
        <fullName evidence="2">Uncharacterized protein</fullName>
    </submittedName>
</protein>
<name>A0A6A7ASA5_9PLEO</name>
<dbReference type="EMBL" id="MU006338">
    <property type="protein sequence ID" value="KAF2846131.1"/>
    <property type="molecule type" value="Genomic_DNA"/>
</dbReference>
<dbReference type="Proteomes" id="UP000799423">
    <property type="component" value="Unassembled WGS sequence"/>
</dbReference>
<organism evidence="2 3">
    <name type="scientific">Plenodomus tracheiphilus IPT5</name>
    <dbReference type="NCBI Taxonomy" id="1408161"/>
    <lineage>
        <taxon>Eukaryota</taxon>
        <taxon>Fungi</taxon>
        <taxon>Dikarya</taxon>
        <taxon>Ascomycota</taxon>
        <taxon>Pezizomycotina</taxon>
        <taxon>Dothideomycetes</taxon>
        <taxon>Pleosporomycetidae</taxon>
        <taxon>Pleosporales</taxon>
        <taxon>Pleosporineae</taxon>
        <taxon>Leptosphaeriaceae</taxon>
        <taxon>Plenodomus</taxon>
    </lineage>
</organism>
<proteinExistence type="predicted"/>
<keyword evidence="1" id="KW-0472">Membrane</keyword>
<dbReference type="AlphaFoldDB" id="A0A6A7ASA5"/>
<accession>A0A6A7ASA5</accession>
<evidence type="ECO:0000256" key="1">
    <source>
        <dbReference type="SAM" id="Phobius"/>
    </source>
</evidence>
<evidence type="ECO:0000313" key="2">
    <source>
        <dbReference type="EMBL" id="KAF2846131.1"/>
    </source>
</evidence>
<keyword evidence="1" id="KW-0812">Transmembrane</keyword>